<organism evidence="1 2">
    <name type="scientific">Cylicocyclus nassatus</name>
    <name type="common">Nematode worm</name>
    <dbReference type="NCBI Taxonomy" id="53992"/>
    <lineage>
        <taxon>Eukaryota</taxon>
        <taxon>Metazoa</taxon>
        <taxon>Ecdysozoa</taxon>
        <taxon>Nematoda</taxon>
        <taxon>Chromadorea</taxon>
        <taxon>Rhabditida</taxon>
        <taxon>Rhabditina</taxon>
        <taxon>Rhabditomorpha</taxon>
        <taxon>Strongyloidea</taxon>
        <taxon>Strongylidae</taxon>
        <taxon>Cylicocyclus</taxon>
    </lineage>
</organism>
<evidence type="ECO:0000313" key="2">
    <source>
        <dbReference type="Proteomes" id="UP001176961"/>
    </source>
</evidence>
<dbReference type="Proteomes" id="UP001176961">
    <property type="component" value="Unassembled WGS sequence"/>
</dbReference>
<keyword evidence="2" id="KW-1185">Reference proteome</keyword>
<dbReference type="PANTHER" id="PTHR21749:SF6">
    <property type="entry name" value="ACTIVIN_RECP DOMAIN-CONTAINING PROTEIN"/>
    <property type="match status" value="1"/>
</dbReference>
<dbReference type="InterPro" id="IPR045860">
    <property type="entry name" value="Snake_toxin-like_sf"/>
</dbReference>
<name>A0AA36DUY6_CYLNA</name>
<dbReference type="SUPFAM" id="SSF57302">
    <property type="entry name" value="Snake toxin-like"/>
    <property type="match status" value="1"/>
</dbReference>
<dbReference type="Gene3D" id="2.10.60.10">
    <property type="entry name" value="CD59"/>
    <property type="match status" value="1"/>
</dbReference>
<proteinExistence type="predicted"/>
<dbReference type="AlphaFoldDB" id="A0AA36DUY6"/>
<reference evidence="1" key="1">
    <citation type="submission" date="2023-07" db="EMBL/GenBank/DDBJ databases">
        <authorList>
            <consortium name="CYATHOMIX"/>
        </authorList>
    </citation>
    <scope>NUCLEOTIDE SEQUENCE</scope>
    <source>
        <strain evidence="1">N/A</strain>
    </source>
</reference>
<protein>
    <submittedName>
        <fullName evidence="1">Uncharacterized protein</fullName>
    </submittedName>
</protein>
<evidence type="ECO:0000313" key="1">
    <source>
        <dbReference type="EMBL" id="CAJ0593883.1"/>
    </source>
</evidence>
<dbReference type="PANTHER" id="PTHR21749">
    <property type="entry name" value="PRION-LIKE- Q/N-RICH -DOMAIN-BEARING PROTEIN PROTEIN 24"/>
    <property type="match status" value="1"/>
</dbReference>
<accession>A0AA36DUY6</accession>
<sequence length="147" mass="16771">MFYLKLFLPFFVFHLCTTLECYDGTKIIGSGSKKKCEHASDFCYNMTVALARFPEVIVAGCSNMGCRLSQNRCIEKKFRGRRVTFCCCNHFDLCNSKFTYLNKREKMKQEAKDLGKIGKTIGRDLGKIGERIGRDLGIIKKGTGRQQ</sequence>
<gene>
    <name evidence="1" type="ORF">CYNAS_LOCUS5866</name>
</gene>
<dbReference type="EMBL" id="CATQJL010000112">
    <property type="protein sequence ID" value="CAJ0593883.1"/>
    <property type="molecule type" value="Genomic_DNA"/>
</dbReference>
<comment type="caution">
    <text evidence="1">The sequence shown here is derived from an EMBL/GenBank/DDBJ whole genome shotgun (WGS) entry which is preliminary data.</text>
</comment>